<protein>
    <submittedName>
        <fullName evidence="1">Uncharacterized protein</fullName>
    </submittedName>
</protein>
<proteinExistence type="predicted"/>
<accession>A0A1L5NLP2</accession>
<evidence type="ECO:0000313" key="2">
    <source>
        <dbReference type="Proteomes" id="UP000184749"/>
    </source>
</evidence>
<evidence type="ECO:0000313" key="1">
    <source>
        <dbReference type="EMBL" id="APO68792.1"/>
    </source>
</evidence>
<organism evidence="1 2">
    <name type="scientific">Rhizobium gallicum</name>
    <dbReference type="NCBI Taxonomy" id="56730"/>
    <lineage>
        <taxon>Bacteria</taxon>
        <taxon>Pseudomonadati</taxon>
        <taxon>Pseudomonadota</taxon>
        <taxon>Alphaproteobacteria</taxon>
        <taxon>Hyphomicrobiales</taxon>
        <taxon>Rhizobiaceae</taxon>
        <taxon>Rhizobium/Agrobacterium group</taxon>
        <taxon>Rhizobium</taxon>
    </lineage>
</organism>
<gene>
    <name evidence="1" type="ORF">IE4872_CH03191</name>
</gene>
<dbReference type="STRING" id="56730.IE4872_CH03191"/>
<dbReference type="Proteomes" id="UP000184749">
    <property type="component" value="Chromosome"/>
</dbReference>
<reference evidence="1 2" key="1">
    <citation type="submission" date="2016-09" db="EMBL/GenBank/DDBJ databases">
        <title>The complete genome sequences of Rhizobium gallicum, symbiovars gallicum and phaseoli, symbionts associated to common bean (Phaseolus vulgaris).</title>
        <authorList>
            <person name="Bustos P."/>
            <person name="Santamaria R.I."/>
            <person name="Perez-Carrascal O.M."/>
            <person name="Juarez S."/>
            <person name="Lozano L."/>
            <person name="Martinez-Flores I."/>
            <person name="Martinez-Romero E."/>
            <person name="Cevallos M."/>
            <person name="Romero D."/>
            <person name="Davila G."/>
            <person name="Gonzalez V."/>
        </authorList>
    </citation>
    <scope>NUCLEOTIDE SEQUENCE [LARGE SCALE GENOMIC DNA]</scope>
    <source>
        <strain evidence="1 2">IE4872</strain>
    </source>
</reference>
<dbReference type="AlphaFoldDB" id="A0A1L5NLP2"/>
<name>A0A1L5NLP2_9HYPH</name>
<sequence length="89" mass="9864">MRSSPGKRRFGSKSPLILAAPPTGPLWLEPARCNVNIQNLRTCMMNFLRRCAGFSSVRAREKTGRGSWRPGHIEDVDKQLNAGIPVSTD</sequence>
<dbReference type="EMBL" id="CP017101">
    <property type="protein sequence ID" value="APO68792.1"/>
    <property type="molecule type" value="Genomic_DNA"/>
</dbReference>